<gene>
    <name evidence="2" type="ORF">BOKJ2_LOCUS7629</name>
</gene>
<dbReference type="Proteomes" id="UP000783686">
    <property type="component" value="Unassembled WGS sequence"/>
</dbReference>
<feature type="transmembrane region" description="Helical" evidence="1">
    <location>
        <begin position="123"/>
        <end position="150"/>
    </location>
</feature>
<reference evidence="2" key="1">
    <citation type="submission" date="2020-09" db="EMBL/GenBank/DDBJ databases">
        <authorList>
            <person name="Kikuchi T."/>
        </authorList>
    </citation>
    <scope>NUCLEOTIDE SEQUENCE</scope>
    <source>
        <strain evidence="2">SH1</strain>
    </source>
</reference>
<evidence type="ECO:0000313" key="3">
    <source>
        <dbReference type="Proteomes" id="UP000614601"/>
    </source>
</evidence>
<dbReference type="EMBL" id="CAJFDH010000004">
    <property type="protein sequence ID" value="CAD5218419.1"/>
    <property type="molecule type" value="Genomic_DNA"/>
</dbReference>
<accession>A0A811KQG0</accession>
<dbReference type="Proteomes" id="UP000614601">
    <property type="component" value="Unassembled WGS sequence"/>
</dbReference>
<sequence length="156" mass="17751">MPITTRQTVSTTRGGTTTQHHVIPMWTIKLITAILSIVVLVLVLLQSTNHWQRYTKTYLCIVLTNGYLLGWSLPSVLNRFLPFHKVDVALHTFSCVITVLALVLSAIYLLDNRDYSRTDDYRLMIGITICVCVEAILLFILVSWVCYGNYTIVDSR</sequence>
<proteinExistence type="predicted"/>
<feature type="transmembrane region" description="Helical" evidence="1">
    <location>
        <begin position="89"/>
        <end position="111"/>
    </location>
</feature>
<dbReference type="AlphaFoldDB" id="A0A811KQG0"/>
<evidence type="ECO:0000256" key="1">
    <source>
        <dbReference type="SAM" id="Phobius"/>
    </source>
</evidence>
<organism evidence="2 3">
    <name type="scientific">Bursaphelenchus okinawaensis</name>
    <dbReference type="NCBI Taxonomy" id="465554"/>
    <lineage>
        <taxon>Eukaryota</taxon>
        <taxon>Metazoa</taxon>
        <taxon>Ecdysozoa</taxon>
        <taxon>Nematoda</taxon>
        <taxon>Chromadorea</taxon>
        <taxon>Rhabditida</taxon>
        <taxon>Tylenchina</taxon>
        <taxon>Tylenchomorpha</taxon>
        <taxon>Aphelenchoidea</taxon>
        <taxon>Aphelenchoididae</taxon>
        <taxon>Bursaphelenchus</taxon>
    </lineage>
</organism>
<keyword evidence="1" id="KW-0812">Transmembrane</keyword>
<keyword evidence="3" id="KW-1185">Reference proteome</keyword>
<feature type="transmembrane region" description="Helical" evidence="1">
    <location>
        <begin position="57"/>
        <end position="77"/>
    </location>
</feature>
<name>A0A811KQG0_9BILA</name>
<evidence type="ECO:0000313" key="2">
    <source>
        <dbReference type="EMBL" id="CAD5218419.1"/>
    </source>
</evidence>
<dbReference type="OrthoDB" id="5855758at2759"/>
<keyword evidence="1" id="KW-1133">Transmembrane helix</keyword>
<feature type="transmembrane region" description="Helical" evidence="1">
    <location>
        <begin position="23"/>
        <end position="45"/>
    </location>
</feature>
<keyword evidence="1" id="KW-0472">Membrane</keyword>
<dbReference type="EMBL" id="CAJFCW020000004">
    <property type="protein sequence ID" value="CAG9110412.1"/>
    <property type="molecule type" value="Genomic_DNA"/>
</dbReference>
<evidence type="ECO:0008006" key="4">
    <source>
        <dbReference type="Google" id="ProtNLM"/>
    </source>
</evidence>
<protein>
    <recommendedName>
        <fullName evidence="4">MARVEL domain-containing protein</fullName>
    </recommendedName>
</protein>
<comment type="caution">
    <text evidence="2">The sequence shown here is derived from an EMBL/GenBank/DDBJ whole genome shotgun (WGS) entry which is preliminary data.</text>
</comment>